<keyword evidence="5" id="KW-0009">Actin-binding</keyword>
<evidence type="ECO:0000256" key="5">
    <source>
        <dbReference type="ARBA" id="ARBA00023203"/>
    </source>
</evidence>
<evidence type="ECO:0000256" key="1">
    <source>
        <dbReference type="ARBA" id="ARBA00004245"/>
    </source>
</evidence>
<evidence type="ECO:0000313" key="9">
    <source>
        <dbReference type="EMBL" id="ROW16118.1"/>
    </source>
</evidence>
<dbReference type="InterPro" id="IPR002108">
    <property type="entry name" value="ADF-H"/>
</dbReference>
<dbReference type="PROSITE" id="PS51263">
    <property type="entry name" value="ADF_H"/>
    <property type="match status" value="1"/>
</dbReference>
<comment type="caution">
    <text evidence="9">The sequence shown here is derived from an EMBL/GenBank/DDBJ whole genome shotgun (WGS) entry which is preliminary data.</text>
</comment>
<dbReference type="InterPro" id="IPR028458">
    <property type="entry name" value="Twinfilin"/>
</dbReference>
<dbReference type="PANTHER" id="PTHR13759">
    <property type="entry name" value="TWINFILIN"/>
    <property type="match status" value="1"/>
</dbReference>
<dbReference type="GO" id="GO:0030042">
    <property type="term" value="P:actin filament depolymerization"/>
    <property type="evidence" value="ECO:0007669"/>
    <property type="project" value="TreeGrafter"/>
</dbReference>
<dbReference type="InParanoid" id="A0A423XIS7"/>
<dbReference type="Pfam" id="PF00241">
    <property type="entry name" value="Cofilin_ADF"/>
    <property type="match status" value="1"/>
</dbReference>
<dbReference type="EMBL" id="LKEB01000006">
    <property type="protein sequence ID" value="ROW16118.1"/>
    <property type="molecule type" value="Genomic_DNA"/>
</dbReference>
<evidence type="ECO:0000256" key="2">
    <source>
        <dbReference type="ARBA" id="ARBA00009557"/>
    </source>
</evidence>
<dbReference type="Proteomes" id="UP000285146">
    <property type="component" value="Unassembled WGS sequence"/>
</dbReference>
<feature type="domain" description="ADF-H" evidence="8">
    <location>
        <begin position="11"/>
        <end position="155"/>
    </location>
</feature>
<name>A0A423XIS7_9PEZI</name>
<keyword evidence="4" id="KW-0677">Repeat</keyword>
<comment type="subunit">
    <text evidence="7">Interacts with G-actin; ADP-actin form.</text>
</comment>
<keyword evidence="10" id="KW-1185">Reference proteome</keyword>
<comment type="subcellular location">
    <subcellularLocation>
        <location evidence="1">Cytoplasm</location>
        <location evidence="1">Cytoskeleton</location>
    </subcellularLocation>
</comment>
<dbReference type="AlphaFoldDB" id="A0A423XIS7"/>
<dbReference type="PANTHER" id="PTHR13759:SF1">
    <property type="entry name" value="TWINFILIN"/>
    <property type="match status" value="1"/>
</dbReference>
<dbReference type="SUPFAM" id="SSF55753">
    <property type="entry name" value="Actin depolymerizing proteins"/>
    <property type="match status" value="1"/>
</dbReference>
<dbReference type="GO" id="GO:0051015">
    <property type="term" value="F:actin filament binding"/>
    <property type="evidence" value="ECO:0007669"/>
    <property type="project" value="TreeGrafter"/>
</dbReference>
<dbReference type="STRING" id="1230097.A0A423XIS7"/>
<proteinExistence type="inferred from homology"/>
<evidence type="ECO:0000256" key="7">
    <source>
        <dbReference type="ARBA" id="ARBA00038532"/>
    </source>
</evidence>
<dbReference type="OrthoDB" id="10006997at2759"/>
<dbReference type="GO" id="GO:0051016">
    <property type="term" value="P:barbed-end actin filament capping"/>
    <property type="evidence" value="ECO:0007669"/>
    <property type="project" value="TreeGrafter"/>
</dbReference>
<evidence type="ECO:0000256" key="3">
    <source>
        <dbReference type="ARBA" id="ARBA00022490"/>
    </source>
</evidence>
<reference evidence="9 10" key="1">
    <citation type="submission" date="2015-09" db="EMBL/GenBank/DDBJ databases">
        <title>Host preference determinants of Valsa canker pathogens revealed by comparative genomics.</title>
        <authorList>
            <person name="Yin Z."/>
            <person name="Huang L."/>
        </authorList>
    </citation>
    <scope>NUCLEOTIDE SEQUENCE [LARGE SCALE GENOMIC DNA]</scope>
    <source>
        <strain evidence="9 10">SXYLt</strain>
    </source>
</reference>
<dbReference type="GO" id="GO:0003785">
    <property type="term" value="F:actin monomer binding"/>
    <property type="evidence" value="ECO:0007669"/>
    <property type="project" value="TreeGrafter"/>
</dbReference>
<gene>
    <name evidence="9" type="ORF">VPNG_01980</name>
</gene>
<keyword evidence="6" id="KW-0206">Cytoskeleton</keyword>
<accession>A0A423XIS7</accession>
<protein>
    <recommendedName>
        <fullName evidence="8">ADF-H domain-containing protein</fullName>
    </recommendedName>
</protein>
<sequence>MTAQLKVVRLSGHMSVSVWTKAIEALKMVANKETDLIMLAIKLVPSNPSAPDPATLSIPQLAQTISPTEPRFTFCRISPGLNDNNDTSLLLFSFTCPSPPSGIDIAATRNRMLYPLMKRSVLEVARIEADLSPDKSFEIQDPAEITEDLILGGLDLSA</sequence>
<dbReference type="GO" id="GO:0005737">
    <property type="term" value="C:cytoplasm"/>
    <property type="evidence" value="ECO:0007669"/>
    <property type="project" value="TreeGrafter"/>
</dbReference>
<evidence type="ECO:0000259" key="8">
    <source>
        <dbReference type="PROSITE" id="PS51263"/>
    </source>
</evidence>
<dbReference type="Gene3D" id="3.40.20.10">
    <property type="entry name" value="Severin"/>
    <property type="match status" value="1"/>
</dbReference>
<keyword evidence="3" id="KW-0963">Cytoplasm</keyword>
<dbReference type="InterPro" id="IPR029006">
    <property type="entry name" value="ADF-H/Gelsolin-like_dom_sf"/>
</dbReference>
<organism evidence="9 10">
    <name type="scientific">Cytospora leucostoma</name>
    <dbReference type="NCBI Taxonomy" id="1230097"/>
    <lineage>
        <taxon>Eukaryota</taxon>
        <taxon>Fungi</taxon>
        <taxon>Dikarya</taxon>
        <taxon>Ascomycota</taxon>
        <taxon>Pezizomycotina</taxon>
        <taxon>Sordariomycetes</taxon>
        <taxon>Sordariomycetidae</taxon>
        <taxon>Diaporthales</taxon>
        <taxon>Cytosporaceae</taxon>
        <taxon>Cytospora</taxon>
    </lineage>
</organism>
<evidence type="ECO:0000256" key="4">
    <source>
        <dbReference type="ARBA" id="ARBA00022737"/>
    </source>
</evidence>
<evidence type="ECO:0000256" key="6">
    <source>
        <dbReference type="ARBA" id="ARBA00023212"/>
    </source>
</evidence>
<comment type="similarity">
    <text evidence="2">Belongs to the actin-binding proteins ADF family. Twinfilin subfamily.</text>
</comment>
<evidence type="ECO:0000313" key="10">
    <source>
        <dbReference type="Proteomes" id="UP000285146"/>
    </source>
</evidence>
<dbReference type="GO" id="GO:0005884">
    <property type="term" value="C:actin filament"/>
    <property type="evidence" value="ECO:0007669"/>
    <property type="project" value="TreeGrafter"/>
</dbReference>